<protein>
    <submittedName>
        <fullName evidence="3">Uncharacterized protein</fullName>
    </submittedName>
</protein>
<evidence type="ECO:0000313" key="3">
    <source>
        <dbReference type="EMBL" id="KHN73423.1"/>
    </source>
</evidence>
<dbReference type="AlphaFoldDB" id="A0A0B2UVI0"/>
<keyword evidence="2" id="KW-0812">Transmembrane</keyword>
<accession>A0A0B2UVI0</accession>
<reference evidence="3 4" key="1">
    <citation type="submission" date="2014-11" db="EMBL/GenBank/DDBJ databases">
        <title>Genetic blueprint of the zoonotic pathogen Toxocara canis.</title>
        <authorList>
            <person name="Zhu X.-Q."/>
            <person name="Korhonen P.K."/>
            <person name="Cai H."/>
            <person name="Young N.D."/>
            <person name="Nejsum P."/>
            <person name="von Samson-Himmelstjerna G."/>
            <person name="Boag P.R."/>
            <person name="Tan P."/>
            <person name="Li Q."/>
            <person name="Min J."/>
            <person name="Yang Y."/>
            <person name="Wang X."/>
            <person name="Fang X."/>
            <person name="Hall R.S."/>
            <person name="Hofmann A."/>
            <person name="Sternberg P.W."/>
            <person name="Jex A.R."/>
            <person name="Gasser R.B."/>
        </authorList>
    </citation>
    <scope>NUCLEOTIDE SEQUENCE [LARGE SCALE GENOMIC DNA]</scope>
    <source>
        <strain evidence="3">PN_DK_2014</strain>
    </source>
</reference>
<evidence type="ECO:0000256" key="1">
    <source>
        <dbReference type="SAM" id="MobiDB-lite"/>
    </source>
</evidence>
<sequence>MSIFDDSMQGAGRIDKTTLFAIIVAVFIIAMVLPVLCVLIYACGIFAYISHMFGKQKCERQSQNDPKSSPDRHHKQLSSHSGSLSFTAITPAMSSSTIVV</sequence>
<comment type="caution">
    <text evidence="3">The sequence shown here is derived from an EMBL/GenBank/DDBJ whole genome shotgun (WGS) entry which is preliminary data.</text>
</comment>
<feature type="non-terminal residue" evidence="3">
    <location>
        <position position="100"/>
    </location>
</feature>
<dbReference type="EMBL" id="JPKZ01003110">
    <property type="protein sequence ID" value="KHN73423.1"/>
    <property type="molecule type" value="Genomic_DNA"/>
</dbReference>
<keyword evidence="4" id="KW-1185">Reference proteome</keyword>
<dbReference type="Proteomes" id="UP000031036">
    <property type="component" value="Unassembled WGS sequence"/>
</dbReference>
<keyword evidence="2" id="KW-0472">Membrane</keyword>
<evidence type="ECO:0000256" key="2">
    <source>
        <dbReference type="SAM" id="Phobius"/>
    </source>
</evidence>
<proteinExistence type="predicted"/>
<feature type="transmembrane region" description="Helical" evidence="2">
    <location>
        <begin position="20"/>
        <end position="49"/>
    </location>
</feature>
<keyword evidence="2" id="KW-1133">Transmembrane helix</keyword>
<evidence type="ECO:0000313" key="4">
    <source>
        <dbReference type="Proteomes" id="UP000031036"/>
    </source>
</evidence>
<feature type="region of interest" description="Disordered" evidence="1">
    <location>
        <begin position="59"/>
        <end position="84"/>
    </location>
</feature>
<gene>
    <name evidence="3" type="ORF">Tcan_00356</name>
</gene>
<name>A0A0B2UVI0_TOXCA</name>
<organism evidence="3 4">
    <name type="scientific">Toxocara canis</name>
    <name type="common">Canine roundworm</name>
    <dbReference type="NCBI Taxonomy" id="6265"/>
    <lineage>
        <taxon>Eukaryota</taxon>
        <taxon>Metazoa</taxon>
        <taxon>Ecdysozoa</taxon>
        <taxon>Nematoda</taxon>
        <taxon>Chromadorea</taxon>
        <taxon>Rhabditida</taxon>
        <taxon>Spirurina</taxon>
        <taxon>Ascaridomorpha</taxon>
        <taxon>Ascaridoidea</taxon>
        <taxon>Toxocaridae</taxon>
        <taxon>Toxocara</taxon>
    </lineage>
</organism>